<evidence type="ECO:0000313" key="2">
    <source>
        <dbReference type="Proteomes" id="UP000053105"/>
    </source>
</evidence>
<evidence type="ECO:0000313" key="1">
    <source>
        <dbReference type="EMBL" id="KOX72827.1"/>
    </source>
</evidence>
<dbReference type="Proteomes" id="UP000053105">
    <property type="component" value="Unassembled WGS sequence"/>
</dbReference>
<organism evidence="1 2">
    <name type="scientific">Melipona quadrifasciata</name>
    <dbReference type="NCBI Taxonomy" id="166423"/>
    <lineage>
        <taxon>Eukaryota</taxon>
        <taxon>Metazoa</taxon>
        <taxon>Ecdysozoa</taxon>
        <taxon>Arthropoda</taxon>
        <taxon>Hexapoda</taxon>
        <taxon>Insecta</taxon>
        <taxon>Pterygota</taxon>
        <taxon>Neoptera</taxon>
        <taxon>Endopterygota</taxon>
        <taxon>Hymenoptera</taxon>
        <taxon>Apocrita</taxon>
        <taxon>Aculeata</taxon>
        <taxon>Apoidea</taxon>
        <taxon>Anthophila</taxon>
        <taxon>Apidae</taxon>
        <taxon>Melipona</taxon>
    </lineage>
</organism>
<keyword evidence="2" id="KW-1185">Reference proteome</keyword>
<name>A0A0M8ZXC0_9HYME</name>
<accession>A0A0M8ZXC0</accession>
<proteinExistence type="predicted"/>
<sequence length="378" mass="42505">MTFKLFWSFDQSLPIKLQAELTIETIAQAEPTTNFPILRHLYGIQVANEVAIALRGIIPPNESEDELTFNVSADDRQRNPCFQQEFGDRKVNLRQSDDNNLRNMLIVDKFKIITEPANGPQCIMVQHGFASACKQGGDRSGKMSSQIRSLCQSEFGVSLIVHQILPCPQSSSLRDGCHEDSVLRLAPLAPFLSIFQRPPPSSSLLNDLRLSYVHDESRNPPAISRNFRVPTAECTLCLKEAQLLNGGVSHSRGRQSFSWRELSTVSGYLEYLALALVWAGSSQTREITWYRLSGKCGLNSATLLKWPGPGLLGFRRALLRLGFSIHKHARESFHGHYHTLASVQDREDLKRWLSTKTPYNYIRMSLLLPLQGVPEICA</sequence>
<reference evidence="1 2" key="1">
    <citation type="submission" date="2015-07" db="EMBL/GenBank/DDBJ databases">
        <title>The genome of Melipona quadrifasciata.</title>
        <authorList>
            <person name="Pan H."/>
            <person name="Kapheim K."/>
        </authorList>
    </citation>
    <scope>NUCLEOTIDE SEQUENCE [LARGE SCALE GENOMIC DNA]</scope>
    <source>
        <strain evidence="1">0111107301</strain>
        <tissue evidence="1">Whole body</tissue>
    </source>
</reference>
<dbReference type="AlphaFoldDB" id="A0A0M8ZXC0"/>
<dbReference type="EMBL" id="KQ435812">
    <property type="protein sequence ID" value="KOX72827.1"/>
    <property type="molecule type" value="Genomic_DNA"/>
</dbReference>
<protein>
    <submittedName>
        <fullName evidence="1">Uncharacterized protein</fullName>
    </submittedName>
</protein>
<gene>
    <name evidence="1" type="ORF">WN51_00767</name>
</gene>